<evidence type="ECO:0000313" key="3">
    <source>
        <dbReference type="Proteomes" id="UP000236654"/>
    </source>
</evidence>
<dbReference type="AlphaFoldDB" id="A0A2I0R2H2"/>
<proteinExistence type="predicted"/>
<keyword evidence="1" id="KW-0812">Transmembrane</keyword>
<evidence type="ECO:0000256" key="1">
    <source>
        <dbReference type="SAM" id="Phobius"/>
    </source>
</evidence>
<reference evidence="2 3" key="1">
    <citation type="submission" date="2017-12" db="EMBL/GenBank/DDBJ databases">
        <title>The draft genome sequence of Brumimicrobium saltpan LHR20.</title>
        <authorList>
            <person name="Do Z.-J."/>
            <person name="Luo H.-R."/>
        </authorList>
    </citation>
    <scope>NUCLEOTIDE SEQUENCE [LARGE SCALE GENOMIC DNA]</scope>
    <source>
        <strain evidence="2 3">LHR20</strain>
    </source>
</reference>
<keyword evidence="1" id="KW-0472">Membrane</keyword>
<feature type="transmembrane region" description="Helical" evidence="1">
    <location>
        <begin position="120"/>
        <end position="136"/>
    </location>
</feature>
<accession>A0A2I0R2H2</accession>
<comment type="caution">
    <text evidence="2">The sequence shown here is derived from an EMBL/GenBank/DDBJ whole genome shotgun (WGS) entry which is preliminary data.</text>
</comment>
<sequence length="153" mass="18088">MPKDIPELEKSTITQIKALTADFKNKFWIQYYITSPLKVFKEMAFHSNLSLYVFQKSFRGHPLMEFLRLLSFIVHALAFLALPFSVFMRKPHYLKSIFSYVLIIYVGYLIFIQRGIEERYTLPILALSLIYLAYFIKTRYSLISKKPNTTPNK</sequence>
<dbReference type="OrthoDB" id="1466059at2"/>
<dbReference type="EMBL" id="PJNI01000008">
    <property type="protein sequence ID" value="PKR80767.1"/>
    <property type="molecule type" value="Genomic_DNA"/>
</dbReference>
<keyword evidence="1" id="KW-1133">Transmembrane helix</keyword>
<protein>
    <submittedName>
        <fullName evidence="2">Uncharacterized protein</fullName>
    </submittedName>
</protein>
<feature type="transmembrane region" description="Helical" evidence="1">
    <location>
        <begin position="97"/>
        <end position="114"/>
    </location>
</feature>
<name>A0A2I0R2H2_9FLAO</name>
<dbReference type="Proteomes" id="UP000236654">
    <property type="component" value="Unassembled WGS sequence"/>
</dbReference>
<feature type="transmembrane region" description="Helical" evidence="1">
    <location>
        <begin position="66"/>
        <end position="85"/>
    </location>
</feature>
<keyword evidence="3" id="KW-1185">Reference proteome</keyword>
<organism evidence="2 3">
    <name type="scientific">Brumimicrobium salinarum</name>
    <dbReference type="NCBI Taxonomy" id="2058658"/>
    <lineage>
        <taxon>Bacteria</taxon>
        <taxon>Pseudomonadati</taxon>
        <taxon>Bacteroidota</taxon>
        <taxon>Flavobacteriia</taxon>
        <taxon>Flavobacteriales</taxon>
        <taxon>Crocinitomicaceae</taxon>
        <taxon>Brumimicrobium</taxon>
    </lineage>
</organism>
<evidence type="ECO:0000313" key="2">
    <source>
        <dbReference type="EMBL" id="PKR80767.1"/>
    </source>
</evidence>
<gene>
    <name evidence="2" type="ORF">CW751_08325</name>
</gene>
<dbReference type="RefSeq" id="WP_101334549.1">
    <property type="nucleotide sequence ID" value="NZ_PJNI01000008.1"/>
</dbReference>